<evidence type="ECO:0000256" key="3">
    <source>
        <dbReference type="ARBA" id="ARBA00023274"/>
    </source>
</evidence>
<dbReference type="InterPro" id="IPR001383">
    <property type="entry name" value="Ribosomal_bL28_bact-type"/>
</dbReference>
<dbReference type="Gene3D" id="2.20.150.30">
    <property type="match status" value="1"/>
</dbReference>
<dbReference type="NCBIfam" id="TIGR00009">
    <property type="entry name" value="L28"/>
    <property type="match status" value="1"/>
</dbReference>
<dbReference type="AlphaFoldDB" id="A0A445MYH7"/>
<dbReference type="GO" id="GO:1990904">
    <property type="term" value="C:ribonucleoprotein complex"/>
    <property type="evidence" value="ECO:0007669"/>
    <property type="project" value="UniProtKB-KW"/>
</dbReference>
<dbReference type="InterPro" id="IPR026569">
    <property type="entry name" value="Ribosomal_bL28"/>
</dbReference>
<proteinExistence type="inferred from homology"/>
<organism evidence="6">
    <name type="scientific">uncultured Desulfobacterium sp</name>
    <dbReference type="NCBI Taxonomy" id="201089"/>
    <lineage>
        <taxon>Bacteria</taxon>
        <taxon>Pseudomonadati</taxon>
        <taxon>Thermodesulfobacteriota</taxon>
        <taxon>Desulfobacteria</taxon>
        <taxon>Desulfobacterales</taxon>
        <taxon>Desulfobacteriaceae</taxon>
        <taxon>Desulfobacterium</taxon>
        <taxon>environmental samples</taxon>
    </lineage>
</organism>
<name>A0A445MYH7_9BACT</name>
<evidence type="ECO:0000256" key="4">
    <source>
        <dbReference type="ARBA" id="ARBA00035174"/>
    </source>
</evidence>
<evidence type="ECO:0000256" key="2">
    <source>
        <dbReference type="ARBA" id="ARBA00022980"/>
    </source>
</evidence>
<dbReference type="GO" id="GO:0005840">
    <property type="term" value="C:ribosome"/>
    <property type="evidence" value="ECO:0007669"/>
    <property type="project" value="UniProtKB-KW"/>
</dbReference>
<reference evidence="6" key="1">
    <citation type="submission" date="2018-01" db="EMBL/GenBank/DDBJ databases">
        <authorList>
            <person name="Regsiter A."/>
            <person name="William W."/>
        </authorList>
    </citation>
    <scope>NUCLEOTIDE SEQUENCE</scope>
    <source>
        <strain evidence="6">TRIP AH-1</strain>
    </source>
</reference>
<comment type="similarity">
    <text evidence="1 5">Belongs to the bacterial ribosomal protein bL28 family.</text>
</comment>
<dbReference type="EMBL" id="OJIN01000146">
    <property type="protein sequence ID" value="SPD74432.1"/>
    <property type="molecule type" value="Genomic_DNA"/>
</dbReference>
<dbReference type="Gene3D" id="2.30.170.40">
    <property type="entry name" value="Ribosomal protein L28/L24"/>
    <property type="match status" value="1"/>
</dbReference>
<sequence>MAKVCEICGKRPIVGYNISHAHNKTKKIAYPNLQKVRAVQNGQTRRIRICTNCIKSGRVVKP</sequence>
<protein>
    <recommendedName>
        <fullName evidence="4 5">Large ribosomal subunit protein bL28</fullName>
    </recommendedName>
</protein>
<dbReference type="PANTHER" id="PTHR39080:SF1">
    <property type="entry name" value="LARGE RIBOSOMAL SUBUNIT PROTEIN BL28A"/>
    <property type="match status" value="1"/>
</dbReference>
<dbReference type="HAMAP" id="MF_00373">
    <property type="entry name" value="Ribosomal_bL28"/>
    <property type="match status" value="1"/>
</dbReference>
<dbReference type="GO" id="GO:0006412">
    <property type="term" value="P:translation"/>
    <property type="evidence" value="ECO:0007669"/>
    <property type="project" value="UniProtKB-UniRule"/>
</dbReference>
<dbReference type="GO" id="GO:0003735">
    <property type="term" value="F:structural constituent of ribosome"/>
    <property type="evidence" value="ECO:0007669"/>
    <property type="project" value="InterPro"/>
</dbReference>
<dbReference type="InterPro" id="IPR037147">
    <property type="entry name" value="Ribosomal_bL28_sf"/>
</dbReference>
<dbReference type="PANTHER" id="PTHR39080">
    <property type="entry name" value="50S RIBOSOMAL PROTEIN L28"/>
    <property type="match status" value="1"/>
</dbReference>
<dbReference type="Pfam" id="PF00830">
    <property type="entry name" value="Ribosomal_L28"/>
    <property type="match status" value="1"/>
</dbReference>
<dbReference type="InterPro" id="IPR034704">
    <property type="entry name" value="Ribosomal_bL28/bL31-like_sf"/>
</dbReference>
<gene>
    <name evidence="5 6" type="primary">rpmB</name>
    <name evidence="6" type="ORF">PITCH_A230118</name>
</gene>
<dbReference type="SUPFAM" id="SSF143800">
    <property type="entry name" value="L28p-like"/>
    <property type="match status" value="1"/>
</dbReference>
<keyword evidence="2 5" id="KW-0689">Ribosomal protein</keyword>
<accession>A0A445MYH7</accession>
<dbReference type="InterPro" id="IPR050096">
    <property type="entry name" value="Bacterial_rp_bL28"/>
</dbReference>
<evidence type="ECO:0000313" key="6">
    <source>
        <dbReference type="EMBL" id="SPD74432.1"/>
    </source>
</evidence>
<keyword evidence="3 5" id="KW-0687">Ribonucleoprotein</keyword>
<evidence type="ECO:0000256" key="1">
    <source>
        <dbReference type="ARBA" id="ARBA00008760"/>
    </source>
</evidence>
<evidence type="ECO:0000256" key="5">
    <source>
        <dbReference type="HAMAP-Rule" id="MF_00373"/>
    </source>
</evidence>